<evidence type="ECO:0000256" key="5">
    <source>
        <dbReference type="ARBA" id="ARBA00022905"/>
    </source>
</evidence>
<dbReference type="Pfam" id="PF12706">
    <property type="entry name" value="Lactamase_B_2"/>
    <property type="match status" value="1"/>
</dbReference>
<reference evidence="8 9" key="1">
    <citation type="submission" date="2018-08" db="EMBL/GenBank/DDBJ databases">
        <title>Fulvimarina sp. 85, whole genome shotgun sequence.</title>
        <authorList>
            <person name="Tuo L."/>
        </authorList>
    </citation>
    <scope>NUCLEOTIDE SEQUENCE [LARGE SCALE GENOMIC DNA]</scope>
    <source>
        <strain evidence="8 9">85</strain>
    </source>
</reference>
<keyword evidence="4 6" id="KW-0813">Transport</keyword>
<dbReference type="InterPro" id="IPR011842">
    <property type="entry name" value="PQQ_synth_PqqB"/>
</dbReference>
<gene>
    <name evidence="6 8" type="primary">pqqB</name>
    <name evidence="8" type="ORF">DYI37_15485</name>
</gene>
<dbReference type="NCBIfam" id="TIGR02108">
    <property type="entry name" value="PQQ_syn_pqqB"/>
    <property type="match status" value="1"/>
</dbReference>
<evidence type="ECO:0000256" key="4">
    <source>
        <dbReference type="ARBA" id="ARBA00022448"/>
    </source>
</evidence>
<dbReference type="Proteomes" id="UP000264310">
    <property type="component" value="Unassembled WGS sequence"/>
</dbReference>
<dbReference type="EMBL" id="QURL01000006">
    <property type="protein sequence ID" value="RFC62707.1"/>
    <property type="molecule type" value="Genomic_DNA"/>
</dbReference>
<dbReference type="GO" id="GO:0018189">
    <property type="term" value="P:pyrroloquinoline quinone biosynthetic process"/>
    <property type="evidence" value="ECO:0007669"/>
    <property type="project" value="UniProtKB-UniRule"/>
</dbReference>
<evidence type="ECO:0000256" key="2">
    <source>
        <dbReference type="ARBA" id="ARBA00008481"/>
    </source>
</evidence>
<dbReference type="PANTHER" id="PTHR42663:SF7">
    <property type="entry name" value="COENZYME PQQ SYNTHESIS PROTEIN B"/>
    <property type="match status" value="1"/>
</dbReference>
<dbReference type="InterPro" id="IPR036866">
    <property type="entry name" value="RibonucZ/Hydroxyglut_hydro"/>
</dbReference>
<dbReference type="OrthoDB" id="9778305at2"/>
<comment type="pathway">
    <text evidence="1 6">Cofactor biosynthesis; pyrroloquinoline quinone biosynthesis.</text>
</comment>
<evidence type="ECO:0000313" key="8">
    <source>
        <dbReference type="EMBL" id="RFC62707.1"/>
    </source>
</evidence>
<dbReference type="UniPathway" id="UPA00539"/>
<dbReference type="HAMAP" id="MF_00653">
    <property type="entry name" value="PQQ_syn_PqqB"/>
    <property type="match status" value="1"/>
</dbReference>
<dbReference type="PANTHER" id="PTHR42663">
    <property type="entry name" value="HYDROLASE C777.06C-RELATED-RELATED"/>
    <property type="match status" value="1"/>
</dbReference>
<evidence type="ECO:0000256" key="1">
    <source>
        <dbReference type="ARBA" id="ARBA00004886"/>
    </source>
</evidence>
<protein>
    <recommendedName>
        <fullName evidence="3 6">Coenzyme PQQ synthesis protein B</fullName>
    </recommendedName>
    <alternativeName>
        <fullName evidence="6">Pyrroloquinoline quinone biosynthesis protein B</fullName>
    </alternativeName>
</protein>
<keyword evidence="5 6" id="KW-0884">PQQ biosynthesis</keyword>
<dbReference type="Gene3D" id="3.60.15.10">
    <property type="entry name" value="Ribonuclease Z/Hydroxyacylglutathione hydrolase-like"/>
    <property type="match status" value="1"/>
</dbReference>
<proteinExistence type="inferred from homology"/>
<feature type="domain" description="Metallo-beta-lactamase" evidence="7">
    <location>
        <begin position="50"/>
        <end position="273"/>
    </location>
</feature>
<name>A0A371X0E2_9HYPH</name>
<evidence type="ECO:0000256" key="3">
    <source>
        <dbReference type="ARBA" id="ARBA00015084"/>
    </source>
</evidence>
<sequence length="306" mass="32845">MRLLVLGAAAGGGFPQWNCLCETCRLFWEGDERVRASTQSSIAVTADDENWLLLNASPDLRQQIVDRAAMRPSATAKARAGALRSSPIASVLITNGDVDHTAGLLTIREKQNFTLYATGGVHDIIAANPVFQVLDPDHVTKTRIVPGSPFEPVPGLTAELFSVPGKVPLYLETGTVDVGEESEMTVGVRLSAHGRTIYYIPGCAHVPDSLKERVAGADALLFDGTVFVDEEMKEAGVGVKTGRRMGHMPISGEGGSLSIFDDAKIGRRVYIHINNTNPIWIDGSEAKKTVEAAGWEVAYDGMDLSL</sequence>
<dbReference type="SUPFAM" id="SSF56281">
    <property type="entry name" value="Metallo-hydrolase/oxidoreductase"/>
    <property type="match status" value="1"/>
</dbReference>
<dbReference type="CDD" id="cd16274">
    <property type="entry name" value="PQQB-like_MBL-fold"/>
    <property type="match status" value="1"/>
</dbReference>
<dbReference type="RefSeq" id="WP_116684231.1">
    <property type="nucleotide sequence ID" value="NZ_QURL01000006.1"/>
</dbReference>
<comment type="similarity">
    <text evidence="2 6">Belongs to the PqqB family.</text>
</comment>
<dbReference type="AlphaFoldDB" id="A0A371X0E2"/>
<evidence type="ECO:0000313" key="9">
    <source>
        <dbReference type="Proteomes" id="UP000264310"/>
    </source>
</evidence>
<dbReference type="InterPro" id="IPR001279">
    <property type="entry name" value="Metallo-B-lactamas"/>
</dbReference>
<accession>A0A371X0E2</accession>
<organism evidence="8 9">
    <name type="scientific">Fulvimarina endophytica</name>
    <dbReference type="NCBI Taxonomy" id="2293836"/>
    <lineage>
        <taxon>Bacteria</taxon>
        <taxon>Pseudomonadati</taxon>
        <taxon>Pseudomonadota</taxon>
        <taxon>Alphaproteobacteria</taxon>
        <taxon>Hyphomicrobiales</taxon>
        <taxon>Aurantimonadaceae</taxon>
        <taxon>Fulvimarina</taxon>
    </lineage>
</organism>
<keyword evidence="9" id="KW-1185">Reference proteome</keyword>
<evidence type="ECO:0000259" key="7">
    <source>
        <dbReference type="Pfam" id="PF12706"/>
    </source>
</evidence>
<comment type="caution">
    <text evidence="8">The sequence shown here is derived from an EMBL/GenBank/DDBJ whole genome shotgun (WGS) entry which is preliminary data.</text>
</comment>
<evidence type="ECO:0000256" key="6">
    <source>
        <dbReference type="HAMAP-Rule" id="MF_00653"/>
    </source>
</evidence>
<comment type="function">
    <text evidence="6">May be involved in the transport of PQQ or its precursor to the periplasm.</text>
</comment>